<dbReference type="AlphaFoldDB" id="F2ED88"/>
<protein>
    <submittedName>
        <fullName evidence="2">Predicted protein</fullName>
    </submittedName>
</protein>
<accession>F2ED88</accession>
<dbReference type="EMBL" id="AK374113">
    <property type="protein sequence ID" value="BAK05310.1"/>
    <property type="molecule type" value="mRNA"/>
</dbReference>
<feature type="region of interest" description="Disordered" evidence="1">
    <location>
        <begin position="1"/>
        <end position="33"/>
    </location>
</feature>
<organism evidence="2">
    <name type="scientific">Hordeum vulgare subsp. vulgare</name>
    <name type="common">Domesticated barley</name>
    <dbReference type="NCBI Taxonomy" id="112509"/>
    <lineage>
        <taxon>Eukaryota</taxon>
        <taxon>Viridiplantae</taxon>
        <taxon>Streptophyta</taxon>
        <taxon>Embryophyta</taxon>
        <taxon>Tracheophyta</taxon>
        <taxon>Spermatophyta</taxon>
        <taxon>Magnoliopsida</taxon>
        <taxon>Liliopsida</taxon>
        <taxon>Poales</taxon>
        <taxon>Poaceae</taxon>
        <taxon>BOP clade</taxon>
        <taxon>Pooideae</taxon>
        <taxon>Triticodae</taxon>
        <taxon>Triticeae</taxon>
        <taxon>Hordeinae</taxon>
        <taxon>Hordeum</taxon>
    </lineage>
</organism>
<name>F2ED88_HORVV</name>
<reference evidence="2" key="1">
    <citation type="journal article" date="2011" name="Plant Physiol.">
        <title>Comprehensive sequence analysis of 24,783 barley full-length cDNAs derived from 12 clone libraries.</title>
        <authorList>
            <person name="Matsumoto T."/>
            <person name="Tanaka T."/>
            <person name="Sakai H."/>
            <person name="Amano N."/>
            <person name="Kanamori H."/>
            <person name="Kurita K."/>
            <person name="Kikuta A."/>
            <person name="Kamiya K."/>
            <person name="Yamamoto M."/>
            <person name="Ikawa H."/>
            <person name="Fujii N."/>
            <person name="Hori K."/>
            <person name="Itoh T."/>
            <person name="Sato K."/>
        </authorList>
    </citation>
    <scope>NUCLEOTIDE SEQUENCE</scope>
    <source>
        <tissue evidence="2">Flower</tissue>
    </source>
</reference>
<proteinExistence type="evidence at transcript level"/>
<evidence type="ECO:0000256" key="1">
    <source>
        <dbReference type="SAM" id="MobiDB-lite"/>
    </source>
</evidence>
<evidence type="ECO:0000313" key="2">
    <source>
        <dbReference type="EMBL" id="BAK05310.1"/>
    </source>
</evidence>
<sequence length="69" mass="8160">MTCTRWRSGLGRAAKGSRRRSRRGDHLPSAPQETRSSIWAAVVFFYRSRLRRRAYLAYFWLQRTAANKN</sequence>